<accession>A0A1G1V0C1</accession>
<gene>
    <name evidence="1" type="ORF">A2782_02190</name>
</gene>
<evidence type="ECO:0000313" key="2">
    <source>
        <dbReference type="Proteomes" id="UP000177967"/>
    </source>
</evidence>
<dbReference type="AlphaFoldDB" id="A0A1G1V0C1"/>
<sequence length="70" mass="7897">MVDSQIDQPGGDKVYQEMYKKIEGELKQGNSVAHDTGNFTKEDWISNCLRGKRSLDLSVVLLYISNSQMS</sequence>
<dbReference type="EMBL" id="MHBW01000020">
    <property type="protein sequence ID" value="OGY08775.1"/>
    <property type="molecule type" value="Genomic_DNA"/>
</dbReference>
<proteinExistence type="predicted"/>
<comment type="caution">
    <text evidence="1">The sequence shown here is derived from an EMBL/GenBank/DDBJ whole genome shotgun (WGS) entry which is preliminary data.</text>
</comment>
<organism evidence="1 2">
    <name type="scientific">Candidatus Blackburnbacteria bacterium RIFCSPHIGHO2_01_FULL_43_15b</name>
    <dbReference type="NCBI Taxonomy" id="1797513"/>
    <lineage>
        <taxon>Bacteria</taxon>
        <taxon>Candidatus Blackburniibacteriota</taxon>
    </lineage>
</organism>
<evidence type="ECO:0000313" key="1">
    <source>
        <dbReference type="EMBL" id="OGY08775.1"/>
    </source>
</evidence>
<dbReference type="STRING" id="1797513.A2782_02190"/>
<name>A0A1G1V0C1_9BACT</name>
<dbReference type="Proteomes" id="UP000177967">
    <property type="component" value="Unassembled WGS sequence"/>
</dbReference>
<protein>
    <submittedName>
        <fullName evidence="1">Uncharacterized protein</fullName>
    </submittedName>
</protein>
<reference evidence="1 2" key="1">
    <citation type="journal article" date="2016" name="Nat. Commun.">
        <title>Thousands of microbial genomes shed light on interconnected biogeochemical processes in an aquifer system.</title>
        <authorList>
            <person name="Anantharaman K."/>
            <person name="Brown C.T."/>
            <person name="Hug L.A."/>
            <person name="Sharon I."/>
            <person name="Castelle C.J."/>
            <person name="Probst A.J."/>
            <person name="Thomas B.C."/>
            <person name="Singh A."/>
            <person name="Wilkins M.J."/>
            <person name="Karaoz U."/>
            <person name="Brodie E.L."/>
            <person name="Williams K.H."/>
            <person name="Hubbard S.S."/>
            <person name="Banfield J.F."/>
        </authorList>
    </citation>
    <scope>NUCLEOTIDE SEQUENCE [LARGE SCALE GENOMIC DNA]</scope>
</reference>